<dbReference type="InterPro" id="IPR036259">
    <property type="entry name" value="MFS_trans_sf"/>
</dbReference>
<protein>
    <recommendedName>
        <fullName evidence="10">Major facilitator superfamily (MFS) profile domain-containing protein</fullName>
    </recommendedName>
</protein>
<evidence type="ECO:0000256" key="1">
    <source>
        <dbReference type="ARBA" id="ARBA00004141"/>
    </source>
</evidence>
<keyword evidence="4 7" id="KW-1133">Transmembrane helix</keyword>
<evidence type="ECO:0000256" key="3">
    <source>
        <dbReference type="ARBA" id="ARBA00022692"/>
    </source>
</evidence>
<dbReference type="STRING" id="1441469.A0A1Q5QB62"/>
<feature type="transmembrane region" description="Helical" evidence="7">
    <location>
        <begin position="367"/>
        <end position="390"/>
    </location>
</feature>
<dbReference type="OrthoDB" id="1935484at2759"/>
<organism evidence="8 9">
    <name type="scientific">Talaromyces atroroseus</name>
    <dbReference type="NCBI Taxonomy" id="1441469"/>
    <lineage>
        <taxon>Eukaryota</taxon>
        <taxon>Fungi</taxon>
        <taxon>Dikarya</taxon>
        <taxon>Ascomycota</taxon>
        <taxon>Pezizomycotina</taxon>
        <taxon>Eurotiomycetes</taxon>
        <taxon>Eurotiomycetidae</taxon>
        <taxon>Eurotiales</taxon>
        <taxon>Trichocomaceae</taxon>
        <taxon>Talaromyces</taxon>
        <taxon>Talaromyces sect. Trachyspermi</taxon>
    </lineage>
</organism>
<sequence length="479" mass="54844">MPSSSNSRYIPLSSVDPQEAPSNAASTDNPFSNPGVADLYRQVYEDAQYECRDYFDPELSWTAEEEARLVGRIDRRVCLWACIMFFALQMDRGNLVQALSDNMLDDLNLNTNGMNIIHSYSGLDLNEADYNVGNTLFLIAFTFAELPSQLISKRIGPDVWIPTLITLWSMVAMSQAGLRGIAGFYTTRILLGLFEGGFVPDIILWLSYFYTSRELPIRLRWIFLLEGMITLLIGLMSYFMMPASIVETKSWYRPNGWFTEQELGIAVNRILRDDPSKAITFSRLWNAAKDYDLWPLYLVGFLADIPVNPLGTYIPLILRNLGFSTPVGNTLERDPYLHPYRNNMAHLWTLPCLIALRFWSGAMTDAWGTYALVVVTLSYPATRAIVLGWISKNSNTVSTRSVSVTLYNIFVEAGYVYSNNVYREDDKPLYHRGNRNLIAINVLTIIVFLLIKVYYVHRNRHRDRVWAKMDAKDRSKLRD</sequence>
<gene>
    <name evidence="8" type="ORF">UA08_01253</name>
</gene>
<name>A0A1Q5QB62_TALAT</name>
<evidence type="ECO:0000313" key="8">
    <source>
        <dbReference type="EMBL" id="OKL63121.1"/>
    </source>
</evidence>
<comment type="subcellular location">
    <subcellularLocation>
        <location evidence="1">Membrane</location>
        <topology evidence="1">Multi-pass membrane protein</topology>
    </subcellularLocation>
</comment>
<keyword evidence="3 7" id="KW-0812">Transmembrane</keyword>
<dbReference type="Gene3D" id="1.20.1250.20">
    <property type="entry name" value="MFS general substrate transporter like domains"/>
    <property type="match status" value="2"/>
</dbReference>
<dbReference type="EMBL" id="LFMY01000002">
    <property type="protein sequence ID" value="OKL63121.1"/>
    <property type="molecule type" value="Genomic_DNA"/>
</dbReference>
<feature type="transmembrane region" description="Helical" evidence="7">
    <location>
        <begin position="221"/>
        <end position="241"/>
    </location>
</feature>
<dbReference type="PANTHER" id="PTHR43791">
    <property type="entry name" value="PERMEASE-RELATED"/>
    <property type="match status" value="1"/>
</dbReference>
<dbReference type="AlphaFoldDB" id="A0A1Q5QB62"/>
<comment type="caution">
    <text evidence="8">The sequence shown here is derived from an EMBL/GenBank/DDBJ whole genome shotgun (WGS) entry which is preliminary data.</text>
</comment>
<dbReference type="PANTHER" id="PTHR43791:SF29">
    <property type="entry name" value="MAJOR FACILITATOR SUPERFAMILY (MFS) PROFILE DOMAIN-CONTAINING PROTEIN"/>
    <property type="match status" value="1"/>
</dbReference>
<proteinExistence type="predicted"/>
<dbReference type="SUPFAM" id="SSF103473">
    <property type="entry name" value="MFS general substrate transporter"/>
    <property type="match status" value="1"/>
</dbReference>
<keyword evidence="2" id="KW-0813">Transport</keyword>
<reference evidence="8 9" key="1">
    <citation type="submission" date="2015-06" db="EMBL/GenBank/DDBJ databases">
        <title>Talaromyces atroroseus IBT 11181 draft genome.</title>
        <authorList>
            <person name="Rasmussen K.B."/>
            <person name="Rasmussen S."/>
            <person name="Petersen B."/>
            <person name="Sicheritz-Ponten T."/>
            <person name="Mortensen U.H."/>
            <person name="Thrane U."/>
        </authorList>
    </citation>
    <scope>NUCLEOTIDE SEQUENCE [LARGE SCALE GENOMIC DNA]</scope>
    <source>
        <strain evidence="8 9">IBT 11181</strain>
    </source>
</reference>
<evidence type="ECO:0000256" key="7">
    <source>
        <dbReference type="SAM" id="Phobius"/>
    </source>
</evidence>
<feature type="region of interest" description="Disordered" evidence="6">
    <location>
        <begin position="1"/>
        <end position="33"/>
    </location>
</feature>
<evidence type="ECO:0000256" key="6">
    <source>
        <dbReference type="SAM" id="MobiDB-lite"/>
    </source>
</evidence>
<feature type="transmembrane region" description="Helical" evidence="7">
    <location>
        <begin position="437"/>
        <end position="455"/>
    </location>
</feature>
<keyword evidence="9" id="KW-1185">Reference proteome</keyword>
<dbReference type="RefSeq" id="XP_020123242.1">
    <property type="nucleotide sequence ID" value="XM_020260897.1"/>
</dbReference>
<evidence type="ECO:0000256" key="5">
    <source>
        <dbReference type="ARBA" id="ARBA00023136"/>
    </source>
</evidence>
<evidence type="ECO:0000313" key="9">
    <source>
        <dbReference type="Proteomes" id="UP000214365"/>
    </source>
</evidence>
<dbReference type="GO" id="GO:0016020">
    <property type="term" value="C:membrane"/>
    <property type="evidence" value="ECO:0007669"/>
    <property type="project" value="UniProtKB-SubCell"/>
</dbReference>
<feature type="compositionally biased region" description="Polar residues" evidence="6">
    <location>
        <begin position="20"/>
        <end position="32"/>
    </location>
</feature>
<feature type="transmembrane region" description="Helical" evidence="7">
    <location>
        <begin position="189"/>
        <end position="209"/>
    </location>
</feature>
<dbReference type="GeneID" id="31001008"/>
<evidence type="ECO:0008006" key="10">
    <source>
        <dbReference type="Google" id="ProtNLM"/>
    </source>
</evidence>
<dbReference type="Proteomes" id="UP000214365">
    <property type="component" value="Unassembled WGS sequence"/>
</dbReference>
<evidence type="ECO:0000256" key="4">
    <source>
        <dbReference type="ARBA" id="ARBA00022989"/>
    </source>
</evidence>
<keyword evidence="5 7" id="KW-0472">Membrane</keyword>
<evidence type="ECO:0000256" key="2">
    <source>
        <dbReference type="ARBA" id="ARBA00022448"/>
    </source>
</evidence>
<feature type="transmembrane region" description="Helical" evidence="7">
    <location>
        <begin position="159"/>
        <end position="177"/>
    </location>
</feature>
<accession>A0A1Q5QB62</accession>
<dbReference type="GO" id="GO:0022857">
    <property type="term" value="F:transmembrane transporter activity"/>
    <property type="evidence" value="ECO:0007669"/>
    <property type="project" value="TreeGrafter"/>
</dbReference>